<feature type="region of interest" description="Disordered" evidence="7">
    <location>
        <begin position="141"/>
        <end position="161"/>
    </location>
</feature>
<feature type="region of interest" description="Disordered" evidence="7">
    <location>
        <begin position="181"/>
        <end position="311"/>
    </location>
</feature>
<dbReference type="Pfam" id="PF00096">
    <property type="entry name" value="zf-C2H2"/>
    <property type="match status" value="1"/>
</dbReference>
<reference evidence="9 10" key="1">
    <citation type="journal article" date="2018" name="Sci. Rep.">
        <title>Characterisation of pathogen-specific regions and novel effector candidates in Fusarium oxysporum f. sp. cepae.</title>
        <authorList>
            <person name="Armitage A.D."/>
            <person name="Taylor A."/>
            <person name="Sobczyk M.K."/>
            <person name="Baxter L."/>
            <person name="Greenfield B.P."/>
            <person name="Bates H.J."/>
            <person name="Wilson F."/>
            <person name="Jackson A.C."/>
            <person name="Ott S."/>
            <person name="Harrison R.J."/>
            <person name="Clarkson J.P."/>
        </authorList>
    </citation>
    <scope>NUCLEOTIDE SEQUENCE [LARGE SCALE GENOMIC DNA]</scope>
    <source>
        <strain evidence="9 10">Fo_A13</strain>
    </source>
</reference>
<feature type="compositionally biased region" description="Basic and acidic residues" evidence="7">
    <location>
        <begin position="248"/>
        <end position="258"/>
    </location>
</feature>
<dbReference type="PROSITE" id="PS00028">
    <property type="entry name" value="ZINC_FINGER_C2H2_1"/>
    <property type="match status" value="3"/>
</dbReference>
<dbReference type="Gene3D" id="3.30.160.60">
    <property type="entry name" value="Classic Zinc Finger"/>
    <property type="match status" value="3"/>
</dbReference>
<keyword evidence="3 6" id="KW-0863">Zinc-finger</keyword>
<dbReference type="PROSITE" id="PS50157">
    <property type="entry name" value="ZINC_FINGER_C2H2_2"/>
    <property type="match status" value="4"/>
</dbReference>
<dbReference type="GO" id="GO:0000785">
    <property type="term" value="C:chromatin"/>
    <property type="evidence" value="ECO:0007669"/>
    <property type="project" value="TreeGrafter"/>
</dbReference>
<dbReference type="SMART" id="SM00355">
    <property type="entry name" value="ZnF_C2H2"/>
    <property type="match status" value="7"/>
</dbReference>
<evidence type="ECO:0000259" key="8">
    <source>
        <dbReference type="PROSITE" id="PS50157"/>
    </source>
</evidence>
<evidence type="ECO:0000256" key="7">
    <source>
        <dbReference type="SAM" id="MobiDB-lite"/>
    </source>
</evidence>
<feature type="compositionally biased region" description="Acidic residues" evidence="7">
    <location>
        <begin position="238"/>
        <end position="247"/>
    </location>
</feature>
<dbReference type="VEuPathDB" id="FungiDB:FOC1_g10012592"/>
<evidence type="ECO:0000256" key="1">
    <source>
        <dbReference type="ARBA" id="ARBA00022723"/>
    </source>
</evidence>
<dbReference type="GO" id="GO:0008270">
    <property type="term" value="F:zinc ion binding"/>
    <property type="evidence" value="ECO:0007669"/>
    <property type="project" value="UniProtKB-KW"/>
</dbReference>
<dbReference type="GO" id="GO:0000981">
    <property type="term" value="F:DNA-binding transcription factor activity, RNA polymerase II-specific"/>
    <property type="evidence" value="ECO:0007669"/>
    <property type="project" value="UniProtKB-ARBA"/>
</dbReference>
<evidence type="ECO:0000313" key="9">
    <source>
        <dbReference type="EMBL" id="RKK68401.1"/>
    </source>
</evidence>
<dbReference type="FunFam" id="3.30.160.60:FF:000125">
    <property type="entry name" value="Putative zinc finger protein 143"/>
    <property type="match status" value="1"/>
</dbReference>
<evidence type="ECO:0000313" key="10">
    <source>
        <dbReference type="Proteomes" id="UP000285084"/>
    </source>
</evidence>
<dbReference type="VEuPathDB" id="FungiDB:FOIG_05971"/>
<feature type="domain" description="C2H2-type" evidence="8">
    <location>
        <begin position="1019"/>
        <end position="1047"/>
    </location>
</feature>
<dbReference type="EMBL" id="MRCX01000189">
    <property type="protein sequence ID" value="RKK68401.1"/>
    <property type="molecule type" value="Genomic_DNA"/>
</dbReference>
<feature type="domain" description="C2H2-type" evidence="8">
    <location>
        <begin position="985"/>
        <end position="1018"/>
    </location>
</feature>
<evidence type="ECO:0000256" key="5">
    <source>
        <dbReference type="ARBA" id="ARBA00044085"/>
    </source>
</evidence>
<evidence type="ECO:0000256" key="2">
    <source>
        <dbReference type="ARBA" id="ARBA00022737"/>
    </source>
</evidence>
<evidence type="ECO:0000256" key="4">
    <source>
        <dbReference type="ARBA" id="ARBA00022833"/>
    </source>
</evidence>
<dbReference type="PANTHER" id="PTHR14003:SF19">
    <property type="entry name" value="YY2 TRANSCRIPTION FACTOR"/>
    <property type="match status" value="1"/>
</dbReference>
<evidence type="ECO:0000256" key="6">
    <source>
        <dbReference type="PROSITE-ProRule" id="PRU00042"/>
    </source>
</evidence>
<feature type="domain" description="C2H2-type" evidence="8">
    <location>
        <begin position="925"/>
        <end position="954"/>
    </location>
</feature>
<dbReference type="VEuPathDB" id="FungiDB:FOZG_07486"/>
<proteinExistence type="predicted"/>
<feature type="compositionally biased region" description="Polar residues" evidence="7">
    <location>
        <begin position="279"/>
        <end position="290"/>
    </location>
</feature>
<sequence length="1074" mass="121460">MATTMDLDLNIPTIEDVLYKVYEFLKDTATAANPQPNLKDRGQEVEDAANSCLDEQIKLLQLVDNHFKGVPWASLPLKIQNVLSTEITSFNYRVNIVKSGVTSLLQLHDSLSTPVKPQVQNAYKTPLSTKVDSFLPLEQTLPQSTADNGSITKSKTSSGLSSPASFVAFDTDIPHLDVQDAPLDLEDTPKPRQTRASTRSQTSGTRPSNAPSSVPFDRERNLRKSQYSMASKRKVIQDSDDEFEDESRDAQVARRLQDEEYASATLPFGTSQTHREPATRSTRATTKLRASNSSSSRSSKKPCLDDDSHDEEVLTELVDKDDDEENATVEVAKAFVDHQGFTRVGPQPRKATTDIWTAPRDFAEAHIKYNLASNHRLTDGHFPGADKGRLERSSTAIIGRFNLSYVEVNENWVKYLCDYTGHPLQWSGGPQSVSLESIYPVVIFEGLPAYHAPPNVCLIMQSLNWAKRQHPIITLPLVSTWLNTCEEPDFESRRSKLSWVFNALSNTATMSRVFGLQGKHKYQIDSWASYSQPKRRSILEALRTGVVNSELQAAIQRFGHQSLWVPDNRLPSSKTSGPSIYRNLCRIATESYYLTVSEFEYYCTLPAPGRGYKRVFYPFYSLSRPQAESAGWDWQMMIGYADSMLERMRKSCNRNAEIAGCGEKHVDAAKLIYWMGTFLCDKITTLKVEMPDASQEEIALMMLDRWGLPRVPWRSHVFRMSLCKKQDHGIAMIFGVADVPDFDPVRDIDLSSATVTLDSGFTNHAMLNFHTSSWDSIRTAARYFPLHHPFWQVSATVGNDIWFGEWDQSIQPVAPTPEFETRLMSIEAWVDGKDLDPFICKYCDEILQSAGQLVDHCRKCSKGPQSDVSRAEPPNLDYDTVNEGYWDSRLKCDHEGCDYKSFRAVTLLAHKATHPDDNGDRSRDYPCEWEGCDKAFFRKGTLTAHMATHTGQKAFKCRVEGCERSFGVSSHRNRHEKTHSEDKQFVCEAMVDGKKCNKAFKFVEGLREHAITHSDEKPLTCNKCEFRCKRSKELKTHKALKHSDARPHICGFCKKGFKTKDHLTRHGKSCKRAD</sequence>
<dbReference type="PANTHER" id="PTHR14003">
    <property type="entry name" value="TRANSCRIPTIONAL REPRESSOR PROTEIN YY"/>
    <property type="match status" value="1"/>
</dbReference>
<dbReference type="VEuPathDB" id="FungiDB:FOMG_15688"/>
<dbReference type="AlphaFoldDB" id="A0A420MK17"/>
<feature type="domain" description="C2H2-type" evidence="8">
    <location>
        <begin position="955"/>
        <end position="984"/>
    </location>
</feature>
<keyword evidence="4" id="KW-0862">Zinc</keyword>
<comment type="caution">
    <text evidence="9">The sequence shown here is derived from an EMBL/GenBank/DDBJ whole genome shotgun (WGS) entry which is preliminary data.</text>
</comment>
<gene>
    <name evidence="9" type="ORF">BFJ69_g13645</name>
</gene>
<keyword evidence="2" id="KW-0677">Repeat</keyword>
<dbReference type="InterPro" id="IPR036236">
    <property type="entry name" value="Znf_C2H2_sf"/>
</dbReference>
<keyword evidence="1" id="KW-0479">Metal-binding</keyword>
<dbReference type="GO" id="GO:0005667">
    <property type="term" value="C:transcription regulator complex"/>
    <property type="evidence" value="ECO:0007669"/>
    <property type="project" value="TreeGrafter"/>
</dbReference>
<organism evidence="9 10">
    <name type="scientific">Fusarium oxysporum</name>
    <name type="common">Fusarium vascular wilt</name>
    <dbReference type="NCBI Taxonomy" id="5507"/>
    <lineage>
        <taxon>Eukaryota</taxon>
        <taxon>Fungi</taxon>
        <taxon>Dikarya</taxon>
        <taxon>Ascomycota</taxon>
        <taxon>Pezizomycotina</taxon>
        <taxon>Sordariomycetes</taxon>
        <taxon>Hypocreomycetidae</taxon>
        <taxon>Hypocreales</taxon>
        <taxon>Nectriaceae</taxon>
        <taxon>Fusarium</taxon>
        <taxon>Fusarium oxysporum species complex</taxon>
    </lineage>
</organism>
<name>A0A420MK17_FUSOX</name>
<dbReference type="VEuPathDB" id="FungiDB:FOXG_08800"/>
<feature type="compositionally biased region" description="Polar residues" evidence="7">
    <location>
        <begin position="194"/>
        <end position="212"/>
    </location>
</feature>
<protein>
    <recommendedName>
        <fullName evidence="5">C2H2 type master regulator of conidiophore development brlA</fullName>
    </recommendedName>
</protein>
<dbReference type="SUPFAM" id="SSF57667">
    <property type="entry name" value="beta-beta-alpha zinc fingers"/>
    <property type="match status" value="2"/>
</dbReference>
<accession>A0A420MK17</accession>
<dbReference type="Proteomes" id="UP000285084">
    <property type="component" value="Unassembled WGS sequence"/>
</dbReference>
<dbReference type="InterPro" id="IPR013087">
    <property type="entry name" value="Znf_C2H2_type"/>
</dbReference>
<dbReference type="GO" id="GO:0000978">
    <property type="term" value="F:RNA polymerase II cis-regulatory region sequence-specific DNA binding"/>
    <property type="evidence" value="ECO:0007669"/>
    <property type="project" value="TreeGrafter"/>
</dbReference>
<evidence type="ECO:0000256" key="3">
    <source>
        <dbReference type="ARBA" id="ARBA00022771"/>
    </source>
</evidence>